<evidence type="ECO:0000313" key="9">
    <source>
        <dbReference type="Proteomes" id="UP000000310"/>
    </source>
</evidence>
<dbReference type="InterPro" id="IPR024535">
    <property type="entry name" value="RHGA/B-epi-like_pectate_lyase"/>
</dbReference>
<dbReference type="Gene3D" id="2.160.20.10">
    <property type="entry name" value="Single-stranded right-handed beta-helix, Pectin lyase-like"/>
    <property type="match status" value="1"/>
</dbReference>
<dbReference type="InterPro" id="IPR051801">
    <property type="entry name" value="GH28_Enzymes"/>
</dbReference>
<comment type="similarity">
    <text evidence="1">Belongs to the glycosyl hydrolase 2 family.</text>
</comment>
<accession>F0SDF3</accession>
<dbReference type="Pfam" id="PF00703">
    <property type="entry name" value="Glyco_hydro_2"/>
    <property type="match status" value="1"/>
</dbReference>
<organism evidence="8 9">
    <name type="scientific">Pseudopedobacter saltans (strain ATCC 51119 / DSM 12145 / JCM 21818 / CCUG 39354 / LMG 10337 / NBRC 100064 / NCIMB 13643)</name>
    <name type="common">Pedobacter saltans</name>
    <dbReference type="NCBI Taxonomy" id="762903"/>
    <lineage>
        <taxon>Bacteria</taxon>
        <taxon>Pseudomonadati</taxon>
        <taxon>Bacteroidota</taxon>
        <taxon>Sphingobacteriia</taxon>
        <taxon>Sphingobacteriales</taxon>
        <taxon>Sphingobacteriaceae</taxon>
        <taxon>Pseudopedobacter</taxon>
    </lineage>
</organism>
<dbReference type="InterPro" id="IPR006626">
    <property type="entry name" value="PbH1"/>
</dbReference>
<evidence type="ECO:0000313" key="8">
    <source>
        <dbReference type="EMBL" id="ADY53936.1"/>
    </source>
</evidence>
<evidence type="ECO:0000259" key="6">
    <source>
        <dbReference type="Pfam" id="PF00703"/>
    </source>
</evidence>
<dbReference type="AlphaFoldDB" id="F0SDF3"/>
<dbReference type="SUPFAM" id="SSF51445">
    <property type="entry name" value="(Trans)glycosidases"/>
    <property type="match status" value="1"/>
</dbReference>
<feature type="domain" description="Rhamnogalacturonase A/B/Epimerase-like pectate lyase" evidence="7">
    <location>
        <begin position="50"/>
        <end position="105"/>
    </location>
</feature>
<dbReference type="InterPro" id="IPR011050">
    <property type="entry name" value="Pectin_lyase_fold/virulence"/>
</dbReference>
<dbReference type="Pfam" id="PF00295">
    <property type="entry name" value="Glyco_hydro_28"/>
    <property type="match status" value="1"/>
</dbReference>
<dbReference type="KEGG" id="psn:Pedsa_3402"/>
<evidence type="ECO:0000256" key="3">
    <source>
        <dbReference type="ARBA" id="ARBA00022801"/>
    </source>
</evidence>
<sequence length="1277" mass="144301">MNMMKLKNLFLLFIMLLAIPIAGFTQTGWDYVKEIEKNIKAPTFANRNYNILHFGAQKGAVKDSRPAINTAITKCSDEGGGQVTVPPGKYFIKGPIIFKSNVNLYLSEGAELIFSHDEKDYLPAVLTRWEGTEVFNYSPLIYAYQVENIAITGKGILNGQGSKNIANWKPEQKKDQALIRKMGREGAPVYNRLFGEKHKLRPAFIEPLNCRNILIEGVRIIDATFWVIHPIGCNNVTVRNVSIDSFNANSDGFDPESTTNALVENCHFRTGDDGIAIKSGRDQDGWRIGQPTENIIVRNSTFESLASGVCIGSEISGGVRNVFIENIKIPKASNAIYFKSNLDRGGYMENTWIRNVNMDSVGTAIRFDPDYKSESKENYATRFNNFTIENINCAYASRSGIEVNGFKDMPITNVALKNVRITKTPVSHEINNAREVSLQQVTVNGKEVKYSRTNKTISLNGIWDVALTDKQPDAYRSKVPVPGILTMSKPLVADGLHGNDVTDNVGYNYVWYRFGFDVNEESYPSALLKIRAKYNALVFLNGKEIGFDNHCTYSHAEFDISKAINYNGHNELVVRVGSWNTASSPSKENSSEWWRNTRAPGIWDDVSIELSNAITIKHIKTLPDIKNKSTQCAIEIANNGNANTDLIVTASIFDGDRIISQQTANCNSEKNSNQSTSLDLPSGKLQYWSAGKEGTPKLYRMNVTIADKQGNILSDKSAMFGYRNIEVKGKDVLLNGEKVMFRAENIAFVRALNRWQDVMFDEAWIRNFLRTAIQKYNFNYLRIHLGHAYSKWYEIADQEGIMLQDEWRYMHDDEPVGKDLEDVETEFKRWIKQNVNHPSIVAWDQENEGHVRLEKLKSELRKYDPTRLWSEDDFYAKHIYDYSEQVVPAPYFEQATDRPSTILESCRLWTNEFGLLEPRENYKTSRTASGWGVFYFDKHIIGQLLADLHADIGTYHRKNRLQAWAPFALLSGWINGQNFLLGNIADSLVAQPNMNLSLIRLNEPIGVSVDMLQCREWYAQKTIYKPGTNYIKDVVAWNDYGKDIDVQINLKIKSLDGKEISNQQTKLSIPKYASETIKMNFKAPAKQGAYLLEPEIVFEDGTITLGPQRRIMVGSKIDKKMDGYMAFGGKRTPIENGESCIRNFIGIDPPASVAETIIKTAAGGLLDRLSVENDVYIMQSTSYKNINEFLVTTTKINQKGEVLAKEEARAVNYVDLPEMVKTVIAELIGAVPVDESRIMVKKEKGYTSYDVRLNESAIRCKLSVNDDGTIRDKKVIK</sequence>
<dbReference type="InterPro" id="IPR017853">
    <property type="entry name" value="GH"/>
</dbReference>
<evidence type="ECO:0000256" key="5">
    <source>
        <dbReference type="RuleBase" id="RU361169"/>
    </source>
</evidence>
<dbReference type="InterPro" id="IPR000743">
    <property type="entry name" value="Glyco_hydro_28"/>
</dbReference>
<dbReference type="InterPro" id="IPR013783">
    <property type="entry name" value="Ig-like_fold"/>
</dbReference>
<reference evidence="8 9" key="1">
    <citation type="journal article" date="2011" name="Stand. Genomic Sci.">
        <title>Complete genome sequence of the gliding, heparinolytic Pedobacter saltans type strain (113).</title>
        <authorList>
            <person name="Liolios K."/>
            <person name="Sikorski J."/>
            <person name="Lu M."/>
            <person name="Nolan M."/>
            <person name="Lapidus A."/>
            <person name="Lucas S."/>
            <person name="Hammon N."/>
            <person name="Deshpande S."/>
            <person name="Cheng J.F."/>
            <person name="Tapia R."/>
            <person name="Han C."/>
            <person name="Goodwin L."/>
            <person name="Pitluck S."/>
            <person name="Huntemann M."/>
            <person name="Ivanova N."/>
            <person name="Pagani I."/>
            <person name="Mavromatis K."/>
            <person name="Ovchinikova G."/>
            <person name="Pati A."/>
            <person name="Chen A."/>
            <person name="Palaniappan K."/>
            <person name="Land M."/>
            <person name="Hauser L."/>
            <person name="Brambilla E.M."/>
            <person name="Kotsyurbenko O."/>
            <person name="Rohde M."/>
            <person name="Tindall B.J."/>
            <person name="Abt B."/>
            <person name="Goker M."/>
            <person name="Detter J.C."/>
            <person name="Woyke T."/>
            <person name="Bristow J."/>
            <person name="Eisen J.A."/>
            <person name="Markowitz V."/>
            <person name="Hugenholtz P."/>
            <person name="Klenk H.P."/>
            <person name="Kyrpides N.C."/>
        </authorList>
    </citation>
    <scope>NUCLEOTIDE SEQUENCE [LARGE SCALE GENOMIC DNA]</scope>
    <source>
        <strain evidence="9">ATCC 51119 / DSM 12145 / JCM 21818 / LMG 10337 / NBRC 100064 / NCIMB 13643</strain>
    </source>
</reference>
<dbReference type="InterPro" id="IPR036156">
    <property type="entry name" value="Beta-gal/glucu_dom_sf"/>
</dbReference>
<dbReference type="eggNOG" id="COG3250">
    <property type="taxonomic scope" value="Bacteria"/>
</dbReference>
<dbReference type="Proteomes" id="UP000000310">
    <property type="component" value="Chromosome"/>
</dbReference>
<name>F0SDF3_PSESL</name>
<dbReference type="InterPro" id="IPR006102">
    <property type="entry name" value="Ig-like_GH2"/>
</dbReference>
<dbReference type="eggNOG" id="COG5434">
    <property type="taxonomic scope" value="Bacteria"/>
</dbReference>
<evidence type="ECO:0000256" key="4">
    <source>
        <dbReference type="ARBA" id="ARBA00023295"/>
    </source>
</evidence>
<dbReference type="Gene3D" id="2.60.120.260">
    <property type="entry name" value="Galactose-binding domain-like"/>
    <property type="match status" value="1"/>
</dbReference>
<protein>
    <submittedName>
        <fullName evidence="8">Glycoside hydrolase family 28</fullName>
    </submittedName>
</protein>
<dbReference type="Gene3D" id="3.20.20.80">
    <property type="entry name" value="Glycosidases"/>
    <property type="match status" value="1"/>
</dbReference>
<dbReference type="STRING" id="762903.Pedsa_3402"/>
<dbReference type="Pfam" id="PF12708">
    <property type="entry name" value="Pect-lyase_RHGA_epim"/>
    <property type="match status" value="1"/>
</dbReference>
<comment type="similarity">
    <text evidence="2 5">Belongs to the glycosyl hydrolase 28 family.</text>
</comment>
<gene>
    <name evidence="8" type="ordered locus">Pedsa_3402</name>
</gene>
<keyword evidence="4 5" id="KW-0326">Glycosidase</keyword>
<dbReference type="InterPro" id="IPR012334">
    <property type="entry name" value="Pectin_lyas_fold"/>
</dbReference>
<dbReference type="EMBL" id="CP002545">
    <property type="protein sequence ID" value="ADY53936.1"/>
    <property type="molecule type" value="Genomic_DNA"/>
</dbReference>
<dbReference type="PANTHER" id="PTHR31339:SF9">
    <property type="entry name" value="PLASMIN AND FIBRONECTIN-BINDING PROTEIN A"/>
    <property type="match status" value="1"/>
</dbReference>
<dbReference type="InterPro" id="IPR008979">
    <property type="entry name" value="Galactose-bd-like_sf"/>
</dbReference>
<reference evidence="9" key="2">
    <citation type="submission" date="2011-02" db="EMBL/GenBank/DDBJ databases">
        <title>The complete genome of Pedobacter saltans DSM 12145.</title>
        <authorList>
            <consortium name="US DOE Joint Genome Institute (JGI-PGF)"/>
            <person name="Lucas S."/>
            <person name="Copeland A."/>
            <person name="Lapidus A."/>
            <person name="Bruce D."/>
            <person name="Goodwin L."/>
            <person name="Pitluck S."/>
            <person name="Kyrpides N."/>
            <person name="Mavromatis K."/>
            <person name="Pagani I."/>
            <person name="Ivanova N."/>
            <person name="Ovchinnikova G."/>
            <person name="Lu M."/>
            <person name="Detter J.C."/>
            <person name="Han C."/>
            <person name="Land M."/>
            <person name="Hauser L."/>
            <person name="Markowitz V."/>
            <person name="Cheng J.-F."/>
            <person name="Hugenholtz P."/>
            <person name="Woyke T."/>
            <person name="Wu D."/>
            <person name="Tindall B."/>
            <person name="Pomrenke H.G."/>
            <person name="Brambilla E."/>
            <person name="Klenk H.-P."/>
            <person name="Eisen J.A."/>
        </authorList>
    </citation>
    <scope>NUCLEOTIDE SEQUENCE [LARGE SCALE GENOMIC DNA]</scope>
    <source>
        <strain evidence="9">ATCC 51119 / DSM 12145 / JCM 21818 / LMG 10337 / NBRC 100064 / NCIMB 13643</strain>
    </source>
</reference>
<keyword evidence="9" id="KW-1185">Reference proteome</keyword>
<dbReference type="SUPFAM" id="SSF51126">
    <property type="entry name" value="Pectin lyase-like"/>
    <property type="match status" value="1"/>
</dbReference>
<dbReference type="Gene3D" id="2.60.40.10">
    <property type="entry name" value="Immunoglobulins"/>
    <property type="match status" value="2"/>
</dbReference>
<keyword evidence="3 5" id="KW-0378">Hydrolase</keyword>
<dbReference type="GO" id="GO:0004650">
    <property type="term" value="F:polygalacturonase activity"/>
    <property type="evidence" value="ECO:0007669"/>
    <property type="project" value="InterPro"/>
</dbReference>
<dbReference type="HOGENOM" id="CLU_263412_0_0_10"/>
<feature type="domain" description="Glycoside hydrolase family 2 immunoglobulin-like beta-sandwich" evidence="6">
    <location>
        <begin position="615"/>
        <end position="723"/>
    </location>
</feature>
<evidence type="ECO:0000259" key="7">
    <source>
        <dbReference type="Pfam" id="PF12708"/>
    </source>
</evidence>
<dbReference type="PANTHER" id="PTHR31339">
    <property type="entry name" value="PECTIN LYASE-RELATED"/>
    <property type="match status" value="1"/>
</dbReference>
<evidence type="ECO:0000256" key="2">
    <source>
        <dbReference type="ARBA" id="ARBA00008834"/>
    </source>
</evidence>
<dbReference type="GO" id="GO:0005975">
    <property type="term" value="P:carbohydrate metabolic process"/>
    <property type="evidence" value="ECO:0007669"/>
    <property type="project" value="InterPro"/>
</dbReference>
<dbReference type="SMART" id="SM00710">
    <property type="entry name" value="PbH1"/>
    <property type="match status" value="7"/>
</dbReference>
<proteinExistence type="inferred from homology"/>
<evidence type="ECO:0000256" key="1">
    <source>
        <dbReference type="ARBA" id="ARBA00007401"/>
    </source>
</evidence>
<dbReference type="SUPFAM" id="SSF49785">
    <property type="entry name" value="Galactose-binding domain-like"/>
    <property type="match status" value="1"/>
</dbReference>
<dbReference type="SUPFAM" id="SSF49303">
    <property type="entry name" value="beta-Galactosidase/glucuronidase domain"/>
    <property type="match status" value="1"/>
</dbReference>